<evidence type="ECO:0000256" key="19">
    <source>
        <dbReference type="SAM" id="MobiDB-lite"/>
    </source>
</evidence>
<dbReference type="GO" id="GO:0006508">
    <property type="term" value="P:proteolysis"/>
    <property type="evidence" value="ECO:0007669"/>
    <property type="project" value="UniProtKB-KW"/>
</dbReference>
<dbReference type="PANTHER" id="PTHR23076:SF49">
    <property type="entry name" value="ATP-DEPENDENT ZINC METALLOPROTEASE FTSH 7, CHLOROPLASTIC"/>
    <property type="match status" value="1"/>
</dbReference>
<evidence type="ECO:0000259" key="20">
    <source>
        <dbReference type="PROSITE" id="PS51352"/>
    </source>
</evidence>
<comment type="similarity">
    <text evidence="5">In the C-terminal section; belongs to the peptidase M41 family.</text>
</comment>
<sequence>MAIIEHHLRPFIHVQISLNFQYNPKYFYRHTFFCNRYGFLHEKPISLISQKTPFRLNAIFPKSLSGFDFLGKKNSQKKLTPREISVQANGSCQQDSDSTEKSESSGTDSKKSPGSEPGPRVPNSGSSRREKQGKDNWWWSKGRKLRWEPIVQAQEIGVLLLQLGIVMFVMRLLRPGLPLPGSDPRAPTMFVTVPYMIRSVTPTKKIVYTTTRPSDIKTPYEKMLENDVEFGSPDKRSGGFMNSALIALFYIAVLAGLLHRFPVNFSQSTAGQLRNRKSGGSGGTKVSELGETITFADVAGVDEAKEELEEIVEFLRNPDKYVRLGARPPRGVLLVGLPGTGKTLLAKAVAGEAEVPFISCSASEFVELYVGMGASRVRDLFARAKKEAPSIIFIDEIDAVAKSRDGKFRIVSNDEREQTLNQLLTEMDGFDSNSAVIVLGATNRSDVLDPALRRPGRFDRVVMVEAPDRCGREAILKVHVSKKELPLAQDVDLGNIASMTTGFTGADLANLVNEAALLAGRLSKVVVERIDFIQAVERSIAGIEKKTAKLQGSEKGVVARHEAGHAVVGTAVANLLSGQPRVENRKIKCLHVLNSLVLTFSRDIMHQQNHSPAFVHFFYLPQLSVSNEPYQHGSGSGLPASSLNILILFMGKFASEKLSILPRSGGALGFTYIPPTNEDRYLLFVDELRGRLVTLLGGRAAEEVLYSGRVSTGALDDIRRATDMAYKAVAEYGLSQTIGPISVATLSGGGMDDGGSMSWGRDQGHLVDLVQREVKALLQSALDIALCVVRANPKVLEGLGAQLEGKQSYIPEPDGHHLLASRQRDFACVSKTKMAKSGILVIVSALVVLAVCGVFAEENEYVLTLDHSNLTETVAKHNFIVVEFYAPWCGHCKSLAPEYEKAASELSSHDPPIVLAKYDANDEANRELSKQYEIQGFPTIKILRDGGKKVQDYNGPREAAGIVSYLKKQVGPASAEIKSKEDATNLIDEKSIFVVGIFPDPSGEKFENYLTLAEKLRGEFDFAHTVDAKHLPRGGPVNKPTLRLLKPFDELFVDFEDFDVDAMEKFISESSIPVVTIFDNDPNNHPYVNKFFEGTNAKALLFVNFSSEFDAFKSKYNDVAVIYKGDGVSFLLGDVEAGQGAFEYFGLKPEQAPVIIIMDADEQKYIKDHVEPDAIAAYLKDYKEGKLKPHVKSEPIPEVNDEPVKVVVRDTLQDMVYKSGKNVLLEFYAPWCGHCKSLAPILDEVAVSFESDPDVLIAKLDATANDLPKGDFDVQGFPTMYFRSASGNLSQYNGERTKEAIIEFIEKNRGKPAQSDSAKVDSAKDEL</sequence>
<dbReference type="PaxDb" id="4081-Solyc06g005940.2.1"/>
<keyword evidence="13" id="KW-0067">ATP-binding</keyword>
<dbReference type="InterPro" id="IPR003959">
    <property type="entry name" value="ATPase_AAA_core"/>
</dbReference>
<name>A0A3Q7HIP9_SOLLC</name>
<dbReference type="Pfam" id="PF13848">
    <property type="entry name" value="Thioredoxin_6"/>
    <property type="match status" value="1"/>
</dbReference>
<dbReference type="InterPro" id="IPR000642">
    <property type="entry name" value="Peptidase_M41"/>
</dbReference>
<comment type="subcellular location">
    <subcellularLocation>
        <location evidence="3">Endoplasmic reticulum lumen</location>
    </subcellularLocation>
</comment>
<evidence type="ECO:0000256" key="14">
    <source>
        <dbReference type="ARBA" id="ARBA00022946"/>
    </source>
</evidence>
<proteinExistence type="inferred from homology"/>
<dbReference type="Gramene" id="Solyc06g005940.3.1">
    <property type="protein sequence ID" value="Solyc06g005940.3.1"/>
    <property type="gene ID" value="Solyc06g005940.3"/>
</dbReference>
<evidence type="ECO:0000256" key="7">
    <source>
        <dbReference type="ARBA" id="ARBA00022670"/>
    </source>
</evidence>
<dbReference type="STRING" id="4081.A0A3Q7HIP9"/>
<dbReference type="FunFam" id="3.40.50.300:FF:000352">
    <property type="entry name" value="ATP-dependent zinc metalloprotease FTSH 7, chloroplastic"/>
    <property type="match status" value="1"/>
</dbReference>
<dbReference type="Proteomes" id="UP000004994">
    <property type="component" value="Chromosome 6"/>
</dbReference>
<dbReference type="FunFam" id="1.10.8.60:FF:000001">
    <property type="entry name" value="ATP-dependent zinc metalloprotease FtsH"/>
    <property type="match status" value="1"/>
</dbReference>
<comment type="cofactor">
    <cofactor evidence="2">
        <name>Zn(2+)</name>
        <dbReference type="ChEBI" id="CHEBI:29105"/>
    </cofactor>
</comment>
<evidence type="ECO:0000313" key="22">
    <source>
        <dbReference type="Proteomes" id="UP000004994"/>
    </source>
</evidence>
<feature type="disulfide bond" description="Redox-active" evidence="16">
    <location>
        <begin position="889"/>
        <end position="892"/>
    </location>
</feature>
<dbReference type="FunCoup" id="A0A3Q7HIP9">
    <property type="interactions" value="1411"/>
</dbReference>
<dbReference type="InterPro" id="IPR017937">
    <property type="entry name" value="Thioredoxin_CS"/>
</dbReference>
<keyword evidence="14" id="KW-0809">Transit peptide</keyword>
<dbReference type="InterPro" id="IPR003960">
    <property type="entry name" value="ATPase_AAA_CS"/>
</dbReference>
<dbReference type="FunFam" id="3.40.30.10:FF:000152">
    <property type="entry name" value="Protein disulfide-isomerase"/>
    <property type="match status" value="1"/>
</dbReference>
<dbReference type="GO" id="GO:0034976">
    <property type="term" value="P:response to endoplasmic reticulum stress"/>
    <property type="evidence" value="ECO:0000318"/>
    <property type="project" value="GO_Central"/>
</dbReference>
<dbReference type="InterPro" id="IPR036249">
    <property type="entry name" value="Thioredoxin-like_sf"/>
</dbReference>
<keyword evidence="16" id="KW-0676">Redox-active center</keyword>
<reference evidence="21" key="1">
    <citation type="journal article" date="2012" name="Nature">
        <title>The tomato genome sequence provides insights into fleshy fruit evolution.</title>
        <authorList>
            <consortium name="Tomato Genome Consortium"/>
        </authorList>
    </citation>
    <scope>NUCLEOTIDE SEQUENCE [LARGE SCALE GENOMIC DNA]</scope>
    <source>
        <strain evidence="21">cv. Heinz 1706</strain>
    </source>
</reference>
<feature type="compositionally biased region" description="Polar residues" evidence="19">
    <location>
        <begin position="86"/>
        <end position="96"/>
    </location>
</feature>
<dbReference type="InterPro" id="IPR003593">
    <property type="entry name" value="AAA+_ATPase"/>
</dbReference>
<keyword evidence="12" id="KW-0256">Endoplasmic reticulum</keyword>
<dbReference type="GO" id="GO:0006457">
    <property type="term" value="P:protein folding"/>
    <property type="evidence" value="ECO:0000318"/>
    <property type="project" value="GO_Central"/>
</dbReference>
<dbReference type="InterPro" id="IPR005788">
    <property type="entry name" value="PDI_thioredoxin-like_dom"/>
</dbReference>
<dbReference type="FunFam" id="3.40.30.10:FF:000143">
    <property type="entry name" value="Protein disulfide-isomerase"/>
    <property type="match status" value="1"/>
</dbReference>
<dbReference type="CDD" id="cd02982">
    <property type="entry name" value="PDI_b'_family"/>
    <property type="match status" value="1"/>
</dbReference>
<dbReference type="Gene3D" id="3.40.50.300">
    <property type="entry name" value="P-loop containing nucleotide triphosphate hydrolases"/>
    <property type="match status" value="1"/>
</dbReference>
<dbReference type="InterPro" id="IPR027417">
    <property type="entry name" value="P-loop_NTPase"/>
</dbReference>
<keyword evidence="10" id="KW-0547">Nucleotide-binding</keyword>
<dbReference type="PRINTS" id="PR00421">
    <property type="entry name" value="THIOREDOXIN"/>
</dbReference>
<protein>
    <recommendedName>
        <fullName evidence="18">Protein disulfide-isomerase</fullName>
        <ecNumber evidence="18">5.3.4.1</ecNumber>
    </recommendedName>
</protein>
<dbReference type="SUPFAM" id="SSF52540">
    <property type="entry name" value="P-loop containing nucleoside triphosphate hydrolases"/>
    <property type="match status" value="1"/>
</dbReference>
<evidence type="ECO:0000256" key="16">
    <source>
        <dbReference type="PIRSR" id="PIRSR605792-51"/>
    </source>
</evidence>
<keyword evidence="9" id="KW-0677">Repeat</keyword>
<dbReference type="InterPro" id="IPR041569">
    <property type="entry name" value="AAA_lid_3"/>
</dbReference>
<evidence type="ECO:0000313" key="21">
    <source>
        <dbReference type="EnsemblPlants" id="Solyc06g005940.3.1"/>
    </source>
</evidence>
<dbReference type="Pfam" id="PF00004">
    <property type="entry name" value="AAA"/>
    <property type="match status" value="1"/>
</dbReference>
<evidence type="ECO:0000256" key="12">
    <source>
        <dbReference type="ARBA" id="ARBA00022824"/>
    </source>
</evidence>
<dbReference type="InterPro" id="IPR013766">
    <property type="entry name" value="Thioredoxin_domain"/>
</dbReference>
<evidence type="ECO:0000256" key="5">
    <source>
        <dbReference type="ARBA" id="ARBA00010044"/>
    </source>
</evidence>
<evidence type="ECO:0000256" key="3">
    <source>
        <dbReference type="ARBA" id="ARBA00004319"/>
    </source>
</evidence>
<dbReference type="GO" id="GO:0009507">
    <property type="term" value="C:chloroplast"/>
    <property type="evidence" value="ECO:0007669"/>
    <property type="project" value="UniProtKB-ARBA"/>
</dbReference>
<feature type="disulfide bond" description="Redox-active" evidence="16">
    <location>
        <begin position="1232"/>
        <end position="1235"/>
    </location>
</feature>
<dbReference type="CDD" id="cd19501">
    <property type="entry name" value="RecA-like_FtsH"/>
    <property type="match status" value="1"/>
</dbReference>
<dbReference type="NCBIfam" id="TIGR01130">
    <property type="entry name" value="ER_PDI_fam"/>
    <property type="match status" value="1"/>
</dbReference>
<dbReference type="InterPro" id="IPR037219">
    <property type="entry name" value="Peptidase_M41-like"/>
</dbReference>
<evidence type="ECO:0000256" key="17">
    <source>
        <dbReference type="RuleBase" id="RU004208"/>
    </source>
</evidence>
<evidence type="ECO:0000256" key="11">
    <source>
        <dbReference type="ARBA" id="ARBA00022801"/>
    </source>
</evidence>
<dbReference type="CDD" id="cd02961">
    <property type="entry name" value="PDI_a_family"/>
    <property type="match status" value="1"/>
</dbReference>
<feature type="region of interest" description="Disordered" evidence="19">
    <location>
        <begin position="83"/>
        <end position="135"/>
    </location>
</feature>
<dbReference type="GO" id="GO:0004222">
    <property type="term" value="F:metalloendopeptidase activity"/>
    <property type="evidence" value="ECO:0007669"/>
    <property type="project" value="InterPro"/>
</dbReference>
<dbReference type="InParanoid" id="A0A3Q7HIP9"/>
<dbReference type="Gene3D" id="3.40.30.10">
    <property type="entry name" value="Glutaredoxin"/>
    <property type="match status" value="4"/>
</dbReference>
<evidence type="ECO:0000256" key="13">
    <source>
        <dbReference type="ARBA" id="ARBA00022840"/>
    </source>
</evidence>
<comment type="similarity">
    <text evidence="6">In the N-terminal section; belongs to the AAA ATPase family.</text>
</comment>
<dbReference type="GO" id="GO:0004176">
    <property type="term" value="F:ATP-dependent peptidase activity"/>
    <property type="evidence" value="ECO:0007669"/>
    <property type="project" value="InterPro"/>
</dbReference>
<dbReference type="PROSITE" id="PS51352">
    <property type="entry name" value="THIOREDOXIN_2"/>
    <property type="match status" value="2"/>
</dbReference>
<dbReference type="PROSITE" id="PS00194">
    <property type="entry name" value="THIOREDOXIN_1"/>
    <property type="match status" value="2"/>
</dbReference>
<dbReference type="SUPFAM" id="SSF140990">
    <property type="entry name" value="FtsH protease domain-like"/>
    <property type="match status" value="1"/>
</dbReference>
<keyword evidence="7" id="KW-0645">Protease</keyword>
<dbReference type="Pfam" id="PF00085">
    <property type="entry name" value="Thioredoxin"/>
    <property type="match status" value="2"/>
</dbReference>
<dbReference type="GO" id="GO:0016887">
    <property type="term" value="F:ATP hydrolysis activity"/>
    <property type="evidence" value="ECO:0007669"/>
    <property type="project" value="InterPro"/>
</dbReference>
<evidence type="ECO:0000256" key="8">
    <source>
        <dbReference type="ARBA" id="ARBA00022729"/>
    </source>
</evidence>
<keyword evidence="16" id="KW-1015">Disulfide bond</keyword>
<dbReference type="InterPro" id="IPR005792">
    <property type="entry name" value="Prot_disulphide_isomerase"/>
</dbReference>
<feature type="domain" description="Thioredoxin" evidence="20">
    <location>
        <begin position="1182"/>
        <end position="1310"/>
    </location>
</feature>
<dbReference type="Gene3D" id="1.20.58.760">
    <property type="entry name" value="Peptidase M41"/>
    <property type="match status" value="1"/>
</dbReference>
<feature type="domain" description="Thioredoxin" evidence="20">
    <location>
        <begin position="840"/>
        <end position="971"/>
    </location>
</feature>
<keyword evidence="11" id="KW-0378">Hydrolase</keyword>
<reference evidence="21" key="2">
    <citation type="submission" date="2019-01" db="UniProtKB">
        <authorList>
            <consortium name="EnsemblPlants"/>
        </authorList>
    </citation>
    <scope>IDENTIFICATION</scope>
    <source>
        <strain evidence="21">cv. Heinz 1706</strain>
    </source>
</reference>
<dbReference type="EnsemblPlants" id="Solyc06g005940.3.1">
    <property type="protein sequence ID" value="Solyc06g005940.3.1"/>
    <property type="gene ID" value="Solyc06g005940.3"/>
</dbReference>
<dbReference type="PANTHER" id="PTHR23076">
    <property type="entry name" value="METALLOPROTEASE M41 FTSH"/>
    <property type="match status" value="1"/>
</dbReference>
<accession>A0A3Q7HIP9</accession>
<comment type="catalytic activity">
    <reaction evidence="1 18">
        <text>Catalyzes the rearrangement of -S-S- bonds in proteins.</text>
        <dbReference type="EC" id="5.3.4.1"/>
    </reaction>
</comment>
<evidence type="ECO:0000256" key="18">
    <source>
        <dbReference type="RuleBase" id="RU361130"/>
    </source>
</evidence>
<evidence type="ECO:0000256" key="6">
    <source>
        <dbReference type="ARBA" id="ARBA00010550"/>
    </source>
</evidence>
<dbReference type="CDD" id="cd02995">
    <property type="entry name" value="PDI_a_PDI_a'_C"/>
    <property type="match status" value="1"/>
</dbReference>
<dbReference type="NCBIfam" id="TIGR01126">
    <property type="entry name" value="pdi_dom"/>
    <property type="match status" value="1"/>
</dbReference>
<dbReference type="FunFam" id="3.40.30.10:FF:000184">
    <property type="entry name" value="Protein disulfide-isomerase"/>
    <property type="match status" value="1"/>
</dbReference>
<dbReference type="Pfam" id="PF17862">
    <property type="entry name" value="AAA_lid_3"/>
    <property type="match status" value="1"/>
</dbReference>
<dbReference type="SUPFAM" id="SSF52833">
    <property type="entry name" value="Thioredoxin-like"/>
    <property type="match status" value="4"/>
</dbReference>
<evidence type="ECO:0000256" key="2">
    <source>
        <dbReference type="ARBA" id="ARBA00001947"/>
    </source>
</evidence>
<organism evidence="21">
    <name type="scientific">Solanum lycopersicum</name>
    <name type="common">Tomato</name>
    <name type="synonym">Lycopersicon esculentum</name>
    <dbReference type="NCBI Taxonomy" id="4081"/>
    <lineage>
        <taxon>Eukaryota</taxon>
        <taxon>Viridiplantae</taxon>
        <taxon>Streptophyta</taxon>
        <taxon>Embryophyta</taxon>
        <taxon>Tracheophyta</taxon>
        <taxon>Spermatophyta</taxon>
        <taxon>Magnoliopsida</taxon>
        <taxon>eudicotyledons</taxon>
        <taxon>Gunneridae</taxon>
        <taxon>Pentapetalae</taxon>
        <taxon>asterids</taxon>
        <taxon>lamiids</taxon>
        <taxon>Solanales</taxon>
        <taxon>Solanaceae</taxon>
        <taxon>Solanoideae</taxon>
        <taxon>Solaneae</taxon>
        <taxon>Solanum</taxon>
        <taxon>Solanum subgen. Lycopersicon</taxon>
    </lineage>
</organism>
<dbReference type="EC" id="5.3.4.1" evidence="18"/>
<dbReference type="GO" id="GO:0005783">
    <property type="term" value="C:endoplasmic reticulum"/>
    <property type="evidence" value="ECO:0000318"/>
    <property type="project" value="GO_Central"/>
</dbReference>
<evidence type="ECO:0000256" key="10">
    <source>
        <dbReference type="ARBA" id="ARBA00022741"/>
    </source>
</evidence>
<dbReference type="CDD" id="cd02981">
    <property type="entry name" value="PDI_b_family"/>
    <property type="match status" value="1"/>
</dbReference>
<keyword evidence="15 18" id="KW-0413">Isomerase</keyword>
<dbReference type="SMART" id="SM00382">
    <property type="entry name" value="AAA"/>
    <property type="match status" value="1"/>
</dbReference>
<evidence type="ECO:0000256" key="1">
    <source>
        <dbReference type="ARBA" id="ARBA00001182"/>
    </source>
</evidence>
<dbReference type="GO" id="GO:0005788">
    <property type="term" value="C:endoplasmic reticulum lumen"/>
    <property type="evidence" value="ECO:0007669"/>
    <property type="project" value="UniProtKB-SubCell"/>
</dbReference>
<dbReference type="Pfam" id="PF01434">
    <property type="entry name" value="Peptidase_M41"/>
    <property type="match status" value="1"/>
</dbReference>
<dbReference type="PROSITE" id="PS00674">
    <property type="entry name" value="AAA"/>
    <property type="match status" value="1"/>
</dbReference>
<evidence type="ECO:0000256" key="9">
    <source>
        <dbReference type="ARBA" id="ARBA00022737"/>
    </source>
</evidence>
<evidence type="ECO:0000256" key="4">
    <source>
        <dbReference type="ARBA" id="ARBA00006347"/>
    </source>
</evidence>
<keyword evidence="8" id="KW-0732">Signal</keyword>
<comment type="similarity">
    <text evidence="4 17">Belongs to the protein disulfide isomerase family.</text>
</comment>
<evidence type="ECO:0000256" key="15">
    <source>
        <dbReference type="ARBA" id="ARBA00023235"/>
    </source>
</evidence>
<dbReference type="GO" id="GO:0005524">
    <property type="term" value="F:ATP binding"/>
    <property type="evidence" value="ECO:0007669"/>
    <property type="project" value="UniProtKB-KW"/>
</dbReference>
<keyword evidence="22" id="KW-1185">Reference proteome</keyword>
<dbReference type="Gene3D" id="1.10.8.60">
    <property type="match status" value="1"/>
</dbReference>
<dbReference type="GO" id="GO:0003756">
    <property type="term" value="F:protein disulfide isomerase activity"/>
    <property type="evidence" value="ECO:0000318"/>
    <property type="project" value="GO_Central"/>
</dbReference>
<feature type="compositionally biased region" description="Basic and acidic residues" evidence="19">
    <location>
        <begin position="98"/>
        <end position="113"/>
    </location>
</feature>